<accession>A0A2X2JSU2</accession>
<protein>
    <submittedName>
        <fullName evidence="2">Membrane lipoprotein</fullName>
    </submittedName>
</protein>
<evidence type="ECO:0000313" key="2">
    <source>
        <dbReference type="EMBL" id="SPZ97064.1"/>
    </source>
</evidence>
<proteinExistence type="inferred from homology"/>
<dbReference type="Gene3D" id="2.50.20.40">
    <property type="match status" value="1"/>
</dbReference>
<evidence type="ECO:0000256" key="1">
    <source>
        <dbReference type="ARBA" id="ARBA00009715"/>
    </source>
</evidence>
<reference evidence="2 3" key="1">
    <citation type="submission" date="2018-06" db="EMBL/GenBank/DDBJ databases">
        <authorList>
            <consortium name="Pathogen Informatics"/>
            <person name="Doyle S."/>
        </authorList>
    </citation>
    <scope>NUCLEOTIDE SEQUENCE [LARGE SCALE GENOMIC DNA]</scope>
    <source>
        <strain evidence="2 3">NCTC7878</strain>
    </source>
</reference>
<evidence type="ECO:0000313" key="3">
    <source>
        <dbReference type="Proteomes" id="UP000249913"/>
    </source>
</evidence>
<sequence>MENNKIIPLKQIVDEKVKKEIEEFKFFVQYGNFKELENYKDGEVTYNPEAPIYSAQYQLKNSDYNVEQLRKRYNIPTQKAPKLLLKGQVI</sequence>
<dbReference type="EMBL" id="UAUX01000003">
    <property type="protein sequence ID" value="SPZ97064.1"/>
    <property type="molecule type" value="Genomic_DNA"/>
</dbReference>
<dbReference type="Pfam" id="PF04507">
    <property type="entry name" value="DUF576"/>
    <property type="match status" value="1"/>
</dbReference>
<gene>
    <name evidence="2" type="ORF">NCTC7878_00486</name>
</gene>
<name>A0A2X2JSU2_STAAU</name>
<organism evidence="2 3">
    <name type="scientific">Staphylococcus aureus</name>
    <dbReference type="NCBI Taxonomy" id="1280"/>
    <lineage>
        <taxon>Bacteria</taxon>
        <taxon>Bacillati</taxon>
        <taxon>Bacillota</taxon>
        <taxon>Bacilli</taxon>
        <taxon>Bacillales</taxon>
        <taxon>Staphylococcaceae</taxon>
        <taxon>Staphylococcus</taxon>
    </lineage>
</organism>
<keyword evidence="2" id="KW-0449">Lipoprotein</keyword>
<dbReference type="Proteomes" id="UP000249913">
    <property type="component" value="Unassembled WGS sequence"/>
</dbReference>
<dbReference type="InterPro" id="IPR038641">
    <property type="entry name" value="Csa_sf"/>
</dbReference>
<dbReference type="InterPro" id="IPR007595">
    <property type="entry name" value="Csa"/>
</dbReference>
<comment type="similarity">
    <text evidence="1">Belongs to the staphylococcal tandem lipoprotein family.</text>
</comment>
<dbReference type="AlphaFoldDB" id="A0A2X2JSU2"/>